<feature type="compositionally biased region" description="Basic and acidic residues" evidence="1">
    <location>
        <begin position="17"/>
        <end position="27"/>
    </location>
</feature>
<name>A0ABR5J4I5_9ACTN</name>
<dbReference type="Proteomes" id="UP000037020">
    <property type="component" value="Unassembled WGS sequence"/>
</dbReference>
<dbReference type="Gene3D" id="2.130.10.10">
    <property type="entry name" value="YVTN repeat-like/Quinoprotein amine dehydrogenase"/>
    <property type="match status" value="1"/>
</dbReference>
<evidence type="ECO:0000313" key="4">
    <source>
        <dbReference type="Proteomes" id="UP000037020"/>
    </source>
</evidence>
<feature type="region of interest" description="Disordered" evidence="1">
    <location>
        <begin position="414"/>
        <end position="436"/>
    </location>
</feature>
<dbReference type="InterPro" id="IPR015943">
    <property type="entry name" value="WD40/YVTN_repeat-like_dom_sf"/>
</dbReference>
<evidence type="ECO:0000259" key="2">
    <source>
        <dbReference type="Pfam" id="PF13360"/>
    </source>
</evidence>
<dbReference type="Pfam" id="PF13360">
    <property type="entry name" value="PQQ_2"/>
    <property type="match status" value="1"/>
</dbReference>
<feature type="domain" description="Pyrrolo-quinoline quinone repeat" evidence="2">
    <location>
        <begin position="33"/>
        <end position="131"/>
    </location>
</feature>
<dbReference type="Gene3D" id="2.40.10.480">
    <property type="match status" value="1"/>
</dbReference>
<dbReference type="SUPFAM" id="SSF50998">
    <property type="entry name" value="Quinoprotein alcohol dehydrogenase-like"/>
    <property type="match status" value="1"/>
</dbReference>
<evidence type="ECO:0000313" key="3">
    <source>
        <dbReference type="EMBL" id="KOG88315.1"/>
    </source>
</evidence>
<organism evidence="3 4">
    <name type="scientific">Streptomyces varsoviensis</name>
    <dbReference type="NCBI Taxonomy" id="67373"/>
    <lineage>
        <taxon>Bacteria</taxon>
        <taxon>Bacillati</taxon>
        <taxon>Actinomycetota</taxon>
        <taxon>Actinomycetes</taxon>
        <taxon>Kitasatosporales</taxon>
        <taxon>Streptomycetaceae</taxon>
        <taxon>Streptomyces</taxon>
    </lineage>
</organism>
<protein>
    <recommendedName>
        <fullName evidence="2">Pyrrolo-quinoline quinone repeat domain-containing protein</fullName>
    </recommendedName>
</protein>
<sequence>MLAAGGTAYFLTTGKGKDSEASAKQGEKGPAAGGLSWSAAARTTPVKGSNMALGTWFTDDTVVKAEPNTVTAYDLATGEKKWSFILADTLCAVSGNADADTAVIVTQFDGACTRPTAFDLRTGNRAWTKDLMADGERAGPELKPAKWQALAQLRVAVGGGYALLTWATGEQTFRLGDGKKMTSVKRKACGVTAAAGGKELLSATSCGGRGEVRSLNPADPKRLKWKWTAPKGVWVRGILSTTPAVLQTDKDTDASSELTVLAQANGREARRIPYGNDWALGSCLQGGEGCVGGLVSGDTFYVAGKGMTAAYSLNTGNELWVHKDDPNRKANPIAVRDGELVTYVQATAERPGHLSFVTAATGRTARKQELAMSIRKREYAMESVRTATPYLRSGRFLLVADGMLDSEDDDVILAIAPGGTEPDDRRAAYSPPSSPR</sequence>
<comment type="caution">
    <text evidence="3">The sequence shown here is derived from an EMBL/GenBank/DDBJ whole genome shotgun (WGS) entry which is preliminary data.</text>
</comment>
<dbReference type="EMBL" id="LGUT01001745">
    <property type="protein sequence ID" value="KOG88315.1"/>
    <property type="molecule type" value="Genomic_DNA"/>
</dbReference>
<dbReference type="InterPro" id="IPR011047">
    <property type="entry name" value="Quinoprotein_ADH-like_sf"/>
</dbReference>
<proteinExistence type="predicted"/>
<keyword evidence="4" id="KW-1185">Reference proteome</keyword>
<reference evidence="3 4" key="1">
    <citation type="submission" date="2015-07" db="EMBL/GenBank/DDBJ databases">
        <authorList>
            <person name="Ju K.-S."/>
            <person name="Doroghazi J.R."/>
            <person name="Metcalf W.W."/>
        </authorList>
    </citation>
    <scope>NUCLEOTIDE SEQUENCE [LARGE SCALE GENOMIC DNA]</scope>
    <source>
        <strain evidence="3 4">NRRL B-3589</strain>
    </source>
</reference>
<dbReference type="InterPro" id="IPR002372">
    <property type="entry name" value="PQQ_rpt_dom"/>
</dbReference>
<gene>
    <name evidence="3" type="ORF">ADK38_20440</name>
</gene>
<feature type="region of interest" description="Disordered" evidence="1">
    <location>
        <begin position="17"/>
        <end position="37"/>
    </location>
</feature>
<accession>A0ABR5J4I5</accession>
<evidence type="ECO:0000256" key="1">
    <source>
        <dbReference type="SAM" id="MobiDB-lite"/>
    </source>
</evidence>